<feature type="transmembrane region" description="Helical" evidence="6">
    <location>
        <begin position="55"/>
        <end position="75"/>
    </location>
</feature>
<dbReference type="PRINTS" id="PR00762">
    <property type="entry name" value="CLCHANNEL"/>
</dbReference>
<evidence type="ECO:0000313" key="7">
    <source>
        <dbReference type="WBParaSite" id="ASIM_0000603601-mRNA-1"/>
    </source>
</evidence>
<dbReference type="GO" id="GO:0005247">
    <property type="term" value="F:voltage-gated chloride channel activity"/>
    <property type="evidence" value="ECO:0007669"/>
    <property type="project" value="TreeGrafter"/>
</dbReference>
<dbReference type="AlphaFoldDB" id="A0A0M3JEJ0"/>
<evidence type="ECO:0000256" key="4">
    <source>
        <dbReference type="ARBA" id="ARBA00022989"/>
    </source>
</evidence>
<dbReference type="PANTHER" id="PTHR45720:SF10">
    <property type="entry name" value="CHLORIDE CHANNEL PROTEIN 2"/>
    <property type="match status" value="1"/>
</dbReference>
<proteinExistence type="predicted"/>
<dbReference type="PANTHER" id="PTHR45720">
    <property type="entry name" value="CHLORIDE CHANNEL PROTEIN 2"/>
    <property type="match status" value="1"/>
</dbReference>
<keyword evidence="5 6" id="KW-0472">Membrane</keyword>
<dbReference type="InterPro" id="IPR014743">
    <property type="entry name" value="Cl-channel_core"/>
</dbReference>
<accession>A0A0M3JEJ0</accession>
<keyword evidence="2 6" id="KW-0812">Transmembrane</keyword>
<dbReference type="SUPFAM" id="SSF81340">
    <property type="entry name" value="Clc chloride channel"/>
    <property type="match status" value="1"/>
</dbReference>
<dbReference type="WBParaSite" id="ASIM_0000603601-mRNA-1">
    <property type="protein sequence ID" value="ASIM_0000603601-mRNA-1"/>
    <property type="gene ID" value="ASIM_0000603601"/>
</dbReference>
<evidence type="ECO:0000256" key="2">
    <source>
        <dbReference type="ARBA" id="ARBA00022692"/>
    </source>
</evidence>
<evidence type="ECO:0000256" key="3">
    <source>
        <dbReference type="ARBA" id="ARBA00022737"/>
    </source>
</evidence>
<dbReference type="GO" id="GO:0005886">
    <property type="term" value="C:plasma membrane"/>
    <property type="evidence" value="ECO:0007669"/>
    <property type="project" value="TreeGrafter"/>
</dbReference>
<sequence>LPAKSLHGCRKDVLREWAFVEDHGIENVLLITTLFTVLMFFLVILSNTLPLPCGLFLPLFLVGASLGRVVGEILARLFPDGIEGGAEEPIYPGVYSVVGTANIS</sequence>
<dbReference type="Gene3D" id="1.10.3080.10">
    <property type="entry name" value="Clc chloride channel"/>
    <property type="match status" value="1"/>
</dbReference>
<comment type="subcellular location">
    <subcellularLocation>
        <location evidence="1">Membrane</location>
        <topology evidence="1">Multi-pass membrane protein</topology>
    </subcellularLocation>
</comment>
<dbReference type="Pfam" id="PF00654">
    <property type="entry name" value="Voltage_CLC"/>
    <property type="match status" value="1"/>
</dbReference>
<protein>
    <submittedName>
        <fullName evidence="7">Na_H_Exchanger domain-containing protein</fullName>
    </submittedName>
</protein>
<keyword evidence="4 6" id="KW-1133">Transmembrane helix</keyword>
<feature type="transmembrane region" description="Helical" evidence="6">
    <location>
        <begin position="28"/>
        <end position="49"/>
    </location>
</feature>
<name>A0A0M3JEJ0_ANISI</name>
<evidence type="ECO:0000256" key="5">
    <source>
        <dbReference type="ARBA" id="ARBA00023136"/>
    </source>
</evidence>
<evidence type="ECO:0000256" key="6">
    <source>
        <dbReference type="SAM" id="Phobius"/>
    </source>
</evidence>
<evidence type="ECO:0000256" key="1">
    <source>
        <dbReference type="ARBA" id="ARBA00004141"/>
    </source>
</evidence>
<organism evidence="7">
    <name type="scientific">Anisakis simplex</name>
    <name type="common">Herring worm</name>
    <dbReference type="NCBI Taxonomy" id="6269"/>
    <lineage>
        <taxon>Eukaryota</taxon>
        <taxon>Metazoa</taxon>
        <taxon>Ecdysozoa</taxon>
        <taxon>Nematoda</taxon>
        <taxon>Chromadorea</taxon>
        <taxon>Rhabditida</taxon>
        <taxon>Spirurina</taxon>
        <taxon>Ascaridomorpha</taxon>
        <taxon>Ascaridoidea</taxon>
        <taxon>Anisakidae</taxon>
        <taxon>Anisakis</taxon>
        <taxon>Anisakis simplex complex</taxon>
    </lineage>
</organism>
<dbReference type="InterPro" id="IPR001807">
    <property type="entry name" value="ClC"/>
</dbReference>
<dbReference type="InterPro" id="IPR050970">
    <property type="entry name" value="Cl_channel_volt-gated"/>
</dbReference>
<reference evidence="7" key="1">
    <citation type="submission" date="2017-02" db="UniProtKB">
        <authorList>
            <consortium name="WormBaseParasite"/>
        </authorList>
    </citation>
    <scope>IDENTIFICATION</scope>
</reference>
<keyword evidence="3" id="KW-0677">Repeat</keyword>